<dbReference type="InterPro" id="IPR014249">
    <property type="entry name" value="Spore_V_B"/>
</dbReference>
<feature type="transmembrane region" description="Helical" evidence="6">
    <location>
        <begin position="388"/>
        <end position="406"/>
    </location>
</feature>
<evidence type="ECO:0000256" key="2">
    <source>
        <dbReference type="ARBA" id="ARBA00022475"/>
    </source>
</evidence>
<dbReference type="AlphaFoldDB" id="A0A1H9BVI1"/>
<dbReference type="PANTHER" id="PTHR30250:SF24">
    <property type="entry name" value="STAGE V SPORULATION PROTEIN B"/>
    <property type="match status" value="1"/>
</dbReference>
<keyword evidence="4 6" id="KW-1133">Transmembrane helix</keyword>
<dbReference type="RefSeq" id="WP_091772682.1">
    <property type="nucleotide sequence ID" value="NZ_CAESCL010000021.1"/>
</dbReference>
<dbReference type="GO" id="GO:0005886">
    <property type="term" value="C:plasma membrane"/>
    <property type="evidence" value="ECO:0007669"/>
    <property type="project" value="UniProtKB-SubCell"/>
</dbReference>
<comment type="subcellular location">
    <subcellularLocation>
        <location evidence="1">Cell membrane</location>
        <topology evidence="1">Multi-pass membrane protein</topology>
    </subcellularLocation>
</comment>
<dbReference type="STRING" id="571933.SAMN05216362_10497"/>
<dbReference type="EMBL" id="FOES01000004">
    <property type="protein sequence ID" value="SEP92751.1"/>
    <property type="molecule type" value="Genomic_DNA"/>
</dbReference>
<reference evidence="7 8" key="1">
    <citation type="submission" date="2016-10" db="EMBL/GenBank/DDBJ databases">
        <authorList>
            <person name="de Groot N.N."/>
        </authorList>
    </citation>
    <scope>NUCLEOTIDE SEQUENCE [LARGE SCALE GENOMIC DNA]</scope>
    <source>
        <strain evidence="7 8">DSM 21633</strain>
    </source>
</reference>
<evidence type="ECO:0000256" key="4">
    <source>
        <dbReference type="ARBA" id="ARBA00022989"/>
    </source>
</evidence>
<dbReference type="PANTHER" id="PTHR30250">
    <property type="entry name" value="PST FAMILY PREDICTED COLANIC ACID TRANSPORTER"/>
    <property type="match status" value="1"/>
</dbReference>
<feature type="transmembrane region" description="Helical" evidence="6">
    <location>
        <begin position="412"/>
        <end position="433"/>
    </location>
</feature>
<name>A0A1H9BVI1_9BACI</name>
<organism evidence="7 8">
    <name type="scientific">Piscibacillus halophilus</name>
    <dbReference type="NCBI Taxonomy" id="571933"/>
    <lineage>
        <taxon>Bacteria</taxon>
        <taxon>Bacillati</taxon>
        <taxon>Bacillota</taxon>
        <taxon>Bacilli</taxon>
        <taxon>Bacillales</taxon>
        <taxon>Bacillaceae</taxon>
        <taxon>Piscibacillus</taxon>
    </lineage>
</organism>
<feature type="transmembrane region" description="Helical" evidence="6">
    <location>
        <begin position="186"/>
        <end position="206"/>
    </location>
</feature>
<protein>
    <submittedName>
        <fullName evidence="7">Stage V sporulation protein B</fullName>
    </submittedName>
</protein>
<keyword evidence="8" id="KW-1185">Reference proteome</keyword>
<gene>
    <name evidence="7" type="ORF">SAMN05216362_10497</name>
</gene>
<keyword evidence="2" id="KW-1003">Cell membrane</keyword>
<dbReference type="PIRSF" id="PIRSF038958">
    <property type="entry name" value="PG_synth_SpoVB"/>
    <property type="match status" value="1"/>
</dbReference>
<dbReference type="CDD" id="cd13124">
    <property type="entry name" value="MATE_SpoVB_like"/>
    <property type="match status" value="1"/>
</dbReference>
<feature type="transmembrane region" description="Helical" evidence="6">
    <location>
        <begin position="250"/>
        <end position="269"/>
    </location>
</feature>
<evidence type="ECO:0000256" key="5">
    <source>
        <dbReference type="ARBA" id="ARBA00023136"/>
    </source>
</evidence>
<keyword evidence="3 6" id="KW-0812">Transmembrane</keyword>
<dbReference type="InterPro" id="IPR050833">
    <property type="entry name" value="Poly_Biosynth_Transport"/>
</dbReference>
<dbReference type="NCBIfam" id="TIGR02900">
    <property type="entry name" value="spore_V_B"/>
    <property type="match status" value="1"/>
</dbReference>
<sequence>MSKQTFIKGALILIIAGMISRLLGFVNRIVLARLLGDEGVGVYMLALPALFLMITLSQIGIPVAVSKLVAEASIQNDTNRVRRILYISFTITISLSIILTVLFILFAPIVSQHLLLDDRTYIPMLMISPIIPIIAVSSVLRGYFQGIQNMKPQAMAQVIEQVVRIGLVFLFIQIMLPYGVSYAAGGAMFAVVLGELASLSFIYYCFKTDQHRPVSIFIKGKIDQLRNTFNDIMHIALPTAGTRLIGSVTYFLEPILVSQSLFIAGYTVSQSTAAYGQLTGYVLPLLLLPTFITHSLSVALIPSVSEFNALNHQNSVHYRIRQALRLSYASGGVMTIVFMLFAHPILNLIYGNVDGTQFLTFMAPFFLLLYFQAPLQAALQALDYAKQAMINSLIGSLVKLSTLWLLATKPSFGIEGVVISIIVGIMVVTLLHFVTLYKTIGFMIPFSLVSKMIGLLILIYFIGERLQQLWTTDTNIISLIFAIIILMAVYLIGLILLQIVSKEEWEQLKKRSKANL</sequence>
<feature type="transmembrane region" description="Helical" evidence="6">
    <location>
        <begin position="326"/>
        <end position="346"/>
    </location>
</feature>
<feature type="transmembrane region" description="Helical" evidence="6">
    <location>
        <begin position="12"/>
        <end position="30"/>
    </location>
</feature>
<dbReference type="InterPro" id="IPR024923">
    <property type="entry name" value="PG_synth_SpoVB"/>
</dbReference>
<evidence type="ECO:0000313" key="7">
    <source>
        <dbReference type="EMBL" id="SEP92751.1"/>
    </source>
</evidence>
<evidence type="ECO:0000256" key="6">
    <source>
        <dbReference type="SAM" id="Phobius"/>
    </source>
</evidence>
<keyword evidence="5 6" id="KW-0472">Membrane</keyword>
<feature type="transmembrane region" description="Helical" evidence="6">
    <location>
        <begin position="85"/>
        <end position="109"/>
    </location>
</feature>
<feature type="transmembrane region" description="Helical" evidence="6">
    <location>
        <begin position="358"/>
        <end position="379"/>
    </location>
</feature>
<feature type="transmembrane region" description="Helical" evidence="6">
    <location>
        <begin position="440"/>
        <end position="463"/>
    </location>
</feature>
<accession>A0A1H9BVI1</accession>
<evidence type="ECO:0000256" key="3">
    <source>
        <dbReference type="ARBA" id="ARBA00022692"/>
    </source>
</evidence>
<feature type="transmembrane region" description="Helical" evidence="6">
    <location>
        <begin position="475"/>
        <end position="500"/>
    </location>
</feature>
<feature type="transmembrane region" description="Helical" evidence="6">
    <location>
        <begin position="281"/>
        <end position="305"/>
    </location>
</feature>
<dbReference type="InterPro" id="IPR002797">
    <property type="entry name" value="Polysacc_synth"/>
</dbReference>
<proteinExistence type="predicted"/>
<evidence type="ECO:0000256" key="1">
    <source>
        <dbReference type="ARBA" id="ARBA00004651"/>
    </source>
</evidence>
<feature type="transmembrane region" description="Helical" evidence="6">
    <location>
        <begin position="121"/>
        <end position="140"/>
    </location>
</feature>
<feature type="transmembrane region" description="Helical" evidence="6">
    <location>
        <begin position="42"/>
        <end position="65"/>
    </location>
</feature>
<evidence type="ECO:0000313" key="8">
    <source>
        <dbReference type="Proteomes" id="UP000199427"/>
    </source>
</evidence>
<dbReference type="Proteomes" id="UP000199427">
    <property type="component" value="Unassembled WGS sequence"/>
</dbReference>
<dbReference type="OrthoDB" id="9775950at2"/>
<dbReference type="Pfam" id="PF01943">
    <property type="entry name" value="Polysacc_synt"/>
    <property type="match status" value="1"/>
</dbReference>
<feature type="transmembrane region" description="Helical" evidence="6">
    <location>
        <begin position="161"/>
        <end position="180"/>
    </location>
</feature>